<feature type="domain" description="DNA2/NAM7 helicase-like C-terminal" evidence="1">
    <location>
        <begin position="104"/>
        <end position="248"/>
    </location>
</feature>
<comment type="caution">
    <text evidence="2">The sequence shown here is derived from an EMBL/GenBank/DDBJ whole genome shotgun (WGS) entry which is preliminary data.</text>
</comment>
<dbReference type="Pfam" id="PF13087">
    <property type="entry name" value="AAA_12"/>
    <property type="match status" value="1"/>
</dbReference>
<dbReference type="InterPro" id="IPR047187">
    <property type="entry name" value="SF1_C_Upf1"/>
</dbReference>
<dbReference type="InterPro" id="IPR041679">
    <property type="entry name" value="DNA2/NAM7-like_C"/>
</dbReference>
<protein>
    <recommendedName>
        <fullName evidence="1">DNA2/NAM7 helicase-like C-terminal domain-containing protein</fullName>
    </recommendedName>
</protein>
<name>A0AAN7FN66_QUERU</name>
<dbReference type="CDD" id="cd18808">
    <property type="entry name" value="SF1_C_Upf1"/>
    <property type="match status" value="1"/>
</dbReference>
<dbReference type="PANTHER" id="PTHR10887">
    <property type="entry name" value="DNA2/NAM7 HELICASE FAMILY"/>
    <property type="match status" value="1"/>
</dbReference>
<evidence type="ECO:0000313" key="2">
    <source>
        <dbReference type="EMBL" id="KAK4594241.1"/>
    </source>
</evidence>
<dbReference type="Gene3D" id="3.40.50.300">
    <property type="entry name" value="P-loop containing nucleotide triphosphate hydrolases"/>
    <property type="match status" value="2"/>
</dbReference>
<dbReference type="SUPFAM" id="SSF52540">
    <property type="entry name" value="P-loop containing nucleoside triphosphate hydrolases"/>
    <property type="match status" value="1"/>
</dbReference>
<accession>A0AAN7FN66</accession>
<gene>
    <name evidence="2" type="ORF">RGQ29_018074</name>
</gene>
<organism evidence="2 3">
    <name type="scientific">Quercus rubra</name>
    <name type="common">Northern red oak</name>
    <name type="synonym">Quercus borealis</name>
    <dbReference type="NCBI Taxonomy" id="3512"/>
    <lineage>
        <taxon>Eukaryota</taxon>
        <taxon>Viridiplantae</taxon>
        <taxon>Streptophyta</taxon>
        <taxon>Embryophyta</taxon>
        <taxon>Tracheophyta</taxon>
        <taxon>Spermatophyta</taxon>
        <taxon>Magnoliopsida</taxon>
        <taxon>eudicotyledons</taxon>
        <taxon>Gunneridae</taxon>
        <taxon>Pentapetalae</taxon>
        <taxon>rosids</taxon>
        <taxon>fabids</taxon>
        <taxon>Fagales</taxon>
        <taxon>Fagaceae</taxon>
        <taxon>Quercus</taxon>
    </lineage>
</organism>
<proteinExistence type="predicted"/>
<sequence length="248" mass="28421">MKSSFVRGDCLQILRTIPKKFPVPDFRYEWEIKKFCLENSCLYFCTVSSFAKLHEVKTQWEVLVIDEAAQLKECESTIPLQLPGHHLTILIGDEQQLPVMVKSKRLVLLGQKKELLNVQHREHPSMSLFPNWVFYENQILDGPNVKERRHERSFLQGNMFSSYSFINVAHGKEEFDNSQSLKNMVKVAVASEIVASLFKESVCSNKKVKVGIISPYKAQVYAIGEKVKNYNADSNNDFSISVHSVDGF</sequence>
<dbReference type="EMBL" id="JAXUIC010000004">
    <property type="protein sequence ID" value="KAK4594241.1"/>
    <property type="molecule type" value="Genomic_DNA"/>
</dbReference>
<dbReference type="InterPro" id="IPR027417">
    <property type="entry name" value="P-loop_NTPase"/>
</dbReference>
<reference evidence="2 3" key="1">
    <citation type="journal article" date="2023" name="G3 (Bethesda)">
        <title>A haplotype-resolved chromosome-scale genome for Quercus rubra L. provides insights into the genetics of adaptive traits for red oak species.</title>
        <authorList>
            <person name="Kapoor B."/>
            <person name="Jenkins J."/>
            <person name="Schmutz J."/>
            <person name="Zhebentyayeva T."/>
            <person name="Kuelheim C."/>
            <person name="Coggeshall M."/>
            <person name="Heim C."/>
            <person name="Lasky J.R."/>
            <person name="Leites L."/>
            <person name="Islam-Faridi N."/>
            <person name="Romero-Severson J."/>
            <person name="DeLeo V.L."/>
            <person name="Lucas S.M."/>
            <person name="Lazic D."/>
            <person name="Gailing O."/>
            <person name="Carlson J."/>
            <person name="Staton M."/>
        </authorList>
    </citation>
    <scope>NUCLEOTIDE SEQUENCE [LARGE SCALE GENOMIC DNA]</scope>
    <source>
        <strain evidence="2">Pseudo-F2</strain>
    </source>
</reference>
<dbReference type="Proteomes" id="UP001324115">
    <property type="component" value="Unassembled WGS sequence"/>
</dbReference>
<dbReference type="PANTHER" id="PTHR10887:SF522">
    <property type="entry name" value="P-LOOP CONTAINING NUCLEOSIDE TRIPHOSPHATE HYDROLASES SUPERFAMILY PROTEIN"/>
    <property type="match status" value="1"/>
</dbReference>
<evidence type="ECO:0000313" key="3">
    <source>
        <dbReference type="Proteomes" id="UP001324115"/>
    </source>
</evidence>
<evidence type="ECO:0000259" key="1">
    <source>
        <dbReference type="Pfam" id="PF13087"/>
    </source>
</evidence>
<dbReference type="AlphaFoldDB" id="A0AAN7FN66"/>
<keyword evidence="3" id="KW-1185">Reference proteome</keyword>
<dbReference type="InterPro" id="IPR045055">
    <property type="entry name" value="DNA2/NAM7-like"/>
</dbReference>